<dbReference type="EMBL" id="CP113797">
    <property type="protein sequence ID" value="WAL59004.1"/>
    <property type="molecule type" value="Genomic_DNA"/>
</dbReference>
<reference evidence="3" key="1">
    <citation type="submission" date="2022-12" db="EMBL/GenBank/DDBJ databases">
        <title>Polyphasic identification of a Novel Hot-Spring Cyanobacterium Ocullathermofonsia sinensis gen nov. sp. nov. and Genomic Insights on its Adaptations to the Thermal Habitat.</title>
        <authorList>
            <person name="Daroch M."/>
            <person name="Tang J."/>
            <person name="Jiang Y."/>
        </authorList>
    </citation>
    <scope>NUCLEOTIDE SEQUENCE</scope>
    <source>
        <strain evidence="3">PKUAC-SCTA174</strain>
    </source>
</reference>
<evidence type="ECO:0000256" key="1">
    <source>
        <dbReference type="SAM" id="MobiDB-lite"/>
    </source>
</evidence>
<feature type="region of interest" description="Disordered" evidence="1">
    <location>
        <begin position="115"/>
        <end position="149"/>
    </location>
</feature>
<dbReference type="InterPro" id="IPR014747">
    <property type="entry name" value="Bac_photo_RC_H_C"/>
</dbReference>
<accession>A0A9E8Z9H4</accession>
<dbReference type="InterPro" id="IPR011033">
    <property type="entry name" value="PRC_barrel-like_sf"/>
</dbReference>
<evidence type="ECO:0000313" key="4">
    <source>
        <dbReference type="Proteomes" id="UP001163152"/>
    </source>
</evidence>
<feature type="domain" description="PRC-barrel" evidence="2">
    <location>
        <begin position="15"/>
        <end position="84"/>
    </location>
</feature>
<dbReference type="SUPFAM" id="SSF50346">
    <property type="entry name" value="PRC-barrel domain"/>
    <property type="match status" value="1"/>
</dbReference>
<dbReference type="AlphaFoldDB" id="A0A9E8Z9H4"/>
<name>A0A9E8Z9H4_9CYAN</name>
<dbReference type="Pfam" id="PF05239">
    <property type="entry name" value="PRC"/>
    <property type="match status" value="1"/>
</dbReference>
<keyword evidence="4" id="KW-1185">Reference proteome</keyword>
<feature type="compositionally biased region" description="Polar residues" evidence="1">
    <location>
        <begin position="163"/>
        <end position="183"/>
    </location>
</feature>
<dbReference type="InterPro" id="IPR027275">
    <property type="entry name" value="PRC-brl_dom"/>
</dbReference>
<evidence type="ECO:0000313" key="3">
    <source>
        <dbReference type="EMBL" id="WAL59004.1"/>
    </source>
</evidence>
<feature type="region of interest" description="Disordered" evidence="1">
    <location>
        <begin position="161"/>
        <end position="228"/>
    </location>
</feature>
<dbReference type="Gene3D" id="3.90.50.10">
    <property type="entry name" value="Photosynthetic Reaction Center, subunit H, domain 2"/>
    <property type="match status" value="1"/>
</dbReference>
<sequence length="228" mass="26088">MALVKIKDFEPDYREAFGGYDIKGLDVYSDVNNEKVGTVHDLLVDEQGHFRYFIVDLGFWGFGKKVMLPVERAQIDSDGKHLYALGLHKDQVEQLAEFNESLRIDDDRRQELHESLRQPVHQPVADSRSSRSQATAETLPPQPMNPTYQVMPIERTAPLERSSYPSTAPQSMSRPDHSVSNQGAYGMQRDYPSAPNYHSNLTSGHIDQSPSVLQRFEERLRAKRMRSR</sequence>
<dbReference type="GO" id="GO:0019684">
    <property type="term" value="P:photosynthesis, light reaction"/>
    <property type="evidence" value="ECO:0007669"/>
    <property type="project" value="InterPro"/>
</dbReference>
<evidence type="ECO:0000259" key="2">
    <source>
        <dbReference type="Pfam" id="PF05239"/>
    </source>
</evidence>
<dbReference type="GO" id="GO:0030077">
    <property type="term" value="C:plasma membrane light-harvesting complex"/>
    <property type="evidence" value="ECO:0007669"/>
    <property type="project" value="InterPro"/>
</dbReference>
<protein>
    <submittedName>
        <fullName evidence="3">PRC-barrel domain-containing protein</fullName>
    </submittedName>
</protein>
<proteinExistence type="predicted"/>
<dbReference type="KEGG" id="tsin:OXH18_17735"/>
<organism evidence="3 4">
    <name type="scientific">Thermocoleostomius sinensis A174</name>
    <dbReference type="NCBI Taxonomy" id="2016057"/>
    <lineage>
        <taxon>Bacteria</taxon>
        <taxon>Bacillati</taxon>
        <taxon>Cyanobacteriota</taxon>
        <taxon>Cyanophyceae</taxon>
        <taxon>Oculatellales</taxon>
        <taxon>Oculatellaceae</taxon>
        <taxon>Thermocoleostomius</taxon>
    </lineage>
</organism>
<dbReference type="RefSeq" id="WP_268608495.1">
    <property type="nucleotide sequence ID" value="NZ_CP113797.1"/>
</dbReference>
<dbReference type="Proteomes" id="UP001163152">
    <property type="component" value="Chromosome"/>
</dbReference>
<gene>
    <name evidence="3" type="ORF">OXH18_17735</name>
</gene>
<feature type="compositionally biased region" description="Polar residues" evidence="1">
    <location>
        <begin position="196"/>
        <end position="212"/>
    </location>
</feature>